<keyword evidence="4" id="KW-1185">Reference proteome</keyword>
<sequence length="175" mass="19331">MSPSSHKAAQSVGLVVGAVLGTLIPIILFTVAAMLWWRNHKRKKALTHLAAEPFISLNFPENKILPNWLSAMQSMKFPSSKGQPMTSKSFNITYPFSKSNLQNLLDLVEQNSSGSTIEQLNAANALTMKLQQRLAVIQEQNQQRSTQPMVHTDSGLRLTEEAQQDAEVPPGYTAD</sequence>
<proteinExistence type="predicted"/>
<evidence type="ECO:0000256" key="2">
    <source>
        <dbReference type="SAM" id="Phobius"/>
    </source>
</evidence>
<dbReference type="AlphaFoldDB" id="A0A6A4I6L2"/>
<organism evidence="3 4">
    <name type="scientific">Gymnopus androsaceus JB14</name>
    <dbReference type="NCBI Taxonomy" id="1447944"/>
    <lineage>
        <taxon>Eukaryota</taxon>
        <taxon>Fungi</taxon>
        <taxon>Dikarya</taxon>
        <taxon>Basidiomycota</taxon>
        <taxon>Agaricomycotina</taxon>
        <taxon>Agaricomycetes</taxon>
        <taxon>Agaricomycetidae</taxon>
        <taxon>Agaricales</taxon>
        <taxon>Marasmiineae</taxon>
        <taxon>Omphalotaceae</taxon>
        <taxon>Gymnopus</taxon>
    </lineage>
</organism>
<name>A0A6A4I6L2_9AGAR</name>
<keyword evidence="2" id="KW-0472">Membrane</keyword>
<gene>
    <name evidence="3" type="ORF">BT96DRAFT_404220</name>
</gene>
<protein>
    <submittedName>
        <fullName evidence="3">Uncharacterized protein</fullName>
    </submittedName>
</protein>
<dbReference type="Proteomes" id="UP000799118">
    <property type="component" value="Unassembled WGS sequence"/>
</dbReference>
<feature type="transmembrane region" description="Helical" evidence="2">
    <location>
        <begin position="12"/>
        <end position="37"/>
    </location>
</feature>
<reference evidence="3" key="1">
    <citation type="journal article" date="2019" name="Environ. Microbiol.">
        <title>Fungal ecological strategies reflected in gene transcription - a case study of two litter decomposers.</title>
        <authorList>
            <person name="Barbi F."/>
            <person name="Kohler A."/>
            <person name="Barry K."/>
            <person name="Baskaran P."/>
            <person name="Daum C."/>
            <person name="Fauchery L."/>
            <person name="Ihrmark K."/>
            <person name="Kuo A."/>
            <person name="LaButti K."/>
            <person name="Lipzen A."/>
            <person name="Morin E."/>
            <person name="Grigoriev I.V."/>
            <person name="Henrissat B."/>
            <person name="Lindahl B."/>
            <person name="Martin F."/>
        </authorList>
    </citation>
    <scope>NUCLEOTIDE SEQUENCE</scope>
    <source>
        <strain evidence="3">JB14</strain>
    </source>
</reference>
<dbReference type="EMBL" id="ML769414">
    <property type="protein sequence ID" value="KAE9404717.1"/>
    <property type="molecule type" value="Genomic_DNA"/>
</dbReference>
<accession>A0A6A4I6L2</accession>
<evidence type="ECO:0000313" key="3">
    <source>
        <dbReference type="EMBL" id="KAE9404717.1"/>
    </source>
</evidence>
<evidence type="ECO:0000256" key="1">
    <source>
        <dbReference type="SAM" id="MobiDB-lite"/>
    </source>
</evidence>
<feature type="compositionally biased region" description="Polar residues" evidence="1">
    <location>
        <begin position="139"/>
        <end position="149"/>
    </location>
</feature>
<evidence type="ECO:0000313" key="4">
    <source>
        <dbReference type="Proteomes" id="UP000799118"/>
    </source>
</evidence>
<keyword evidence="2" id="KW-0812">Transmembrane</keyword>
<feature type="region of interest" description="Disordered" evidence="1">
    <location>
        <begin position="139"/>
        <end position="175"/>
    </location>
</feature>
<keyword evidence="2" id="KW-1133">Transmembrane helix</keyword>